<dbReference type="Proteomes" id="UP000663823">
    <property type="component" value="Unassembled WGS sequence"/>
</dbReference>
<name>A0A819TQ39_9BILA</name>
<reference evidence="2" key="1">
    <citation type="submission" date="2021-02" db="EMBL/GenBank/DDBJ databases">
        <authorList>
            <person name="Nowell W R."/>
        </authorList>
    </citation>
    <scope>NUCLEOTIDE SEQUENCE</scope>
</reference>
<dbReference type="EMBL" id="CAJOAX010010810">
    <property type="protein sequence ID" value="CAF4081881.1"/>
    <property type="molecule type" value="Genomic_DNA"/>
</dbReference>
<dbReference type="InterPro" id="IPR050927">
    <property type="entry name" value="TRPM"/>
</dbReference>
<dbReference type="InterPro" id="IPR041491">
    <property type="entry name" value="TRPM_SLOG"/>
</dbReference>
<sequence length="168" mass="18740">MISDPYSTPHIKIEKELLQGISDAATASGALIITSGYKEESIVELVGEVVFKSRIKNPNINFSAIAVGKWGNIQDCQQLESFYNNESVNHEERRKYQLELNHTHYILFDDGTRNSLDEGEFAATLARKISKGARRRIPLITILVGGTLHALDEILLDLKHGVPIIVVE</sequence>
<dbReference type="GO" id="GO:0005886">
    <property type="term" value="C:plasma membrane"/>
    <property type="evidence" value="ECO:0007669"/>
    <property type="project" value="TreeGrafter"/>
</dbReference>
<dbReference type="PANTHER" id="PTHR13800">
    <property type="entry name" value="TRANSIENT RECEPTOR POTENTIAL CATION CHANNEL, SUBFAMILY M, MEMBER 6"/>
    <property type="match status" value="1"/>
</dbReference>
<accession>A0A819TQ39</accession>
<dbReference type="PANTHER" id="PTHR13800:SF12">
    <property type="entry name" value="TRANSIENT RECEPTOR POTENTIAL CATION CHANNEL SUBFAMILY M MEMBER-LIKE 2"/>
    <property type="match status" value="1"/>
</dbReference>
<comment type="caution">
    <text evidence="2">The sequence shown here is derived from an EMBL/GenBank/DDBJ whole genome shotgun (WGS) entry which is preliminary data.</text>
</comment>
<feature type="non-terminal residue" evidence="2">
    <location>
        <position position="1"/>
    </location>
</feature>
<organism evidence="2 3">
    <name type="scientific">Rotaria sordida</name>
    <dbReference type="NCBI Taxonomy" id="392033"/>
    <lineage>
        <taxon>Eukaryota</taxon>
        <taxon>Metazoa</taxon>
        <taxon>Spiralia</taxon>
        <taxon>Gnathifera</taxon>
        <taxon>Rotifera</taxon>
        <taxon>Eurotatoria</taxon>
        <taxon>Bdelloidea</taxon>
        <taxon>Philodinida</taxon>
        <taxon>Philodinidae</taxon>
        <taxon>Rotaria</taxon>
    </lineage>
</organism>
<gene>
    <name evidence="2" type="ORF">OTI717_LOCUS33236</name>
</gene>
<dbReference type="Pfam" id="PF18139">
    <property type="entry name" value="LSDAT_euk"/>
    <property type="match status" value="1"/>
</dbReference>
<dbReference type="AlphaFoldDB" id="A0A819TQ39"/>
<protein>
    <recommendedName>
        <fullName evidence="1">TRPM SLOG domain-containing protein</fullName>
    </recommendedName>
</protein>
<evidence type="ECO:0000313" key="2">
    <source>
        <dbReference type="EMBL" id="CAF4081881.1"/>
    </source>
</evidence>
<evidence type="ECO:0000313" key="3">
    <source>
        <dbReference type="Proteomes" id="UP000663823"/>
    </source>
</evidence>
<feature type="domain" description="TRPM SLOG" evidence="1">
    <location>
        <begin position="11"/>
        <end position="168"/>
    </location>
</feature>
<dbReference type="GO" id="GO:0099604">
    <property type="term" value="F:ligand-gated calcium channel activity"/>
    <property type="evidence" value="ECO:0007669"/>
    <property type="project" value="TreeGrafter"/>
</dbReference>
<evidence type="ECO:0000259" key="1">
    <source>
        <dbReference type="Pfam" id="PF18139"/>
    </source>
</evidence>
<proteinExistence type="predicted"/>